<dbReference type="OrthoDB" id="1921202at2759"/>
<organism evidence="2 3">
    <name type="scientific">Trema orientale</name>
    <name type="common">Charcoal tree</name>
    <name type="synonym">Celtis orientalis</name>
    <dbReference type="NCBI Taxonomy" id="63057"/>
    <lineage>
        <taxon>Eukaryota</taxon>
        <taxon>Viridiplantae</taxon>
        <taxon>Streptophyta</taxon>
        <taxon>Embryophyta</taxon>
        <taxon>Tracheophyta</taxon>
        <taxon>Spermatophyta</taxon>
        <taxon>Magnoliopsida</taxon>
        <taxon>eudicotyledons</taxon>
        <taxon>Gunneridae</taxon>
        <taxon>Pentapetalae</taxon>
        <taxon>rosids</taxon>
        <taxon>fabids</taxon>
        <taxon>Rosales</taxon>
        <taxon>Cannabaceae</taxon>
        <taxon>Trema</taxon>
    </lineage>
</organism>
<gene>
    <name evidence="2" type="ORF">TorRG33x02_250790</name>
</gene>
<evidence type="ECO:0000313" key="2">
    <source>
        <dbReference type="EMBL" id="PON72894.1"/>
    </source>
</evidence>
<dbReference type="PANTHER" id="PTHR33401">
    <property type="entry name" value="LIGHT-HARVESTING COMPLEX-LIKE PROTEIN OHP2, CHLOROPLASTIC"/>
    <property type="match status" value="1"/>
</dbReference>
<proteinExistence type="predicted"/>
<reference evidence="3" key="1">
    <citation type="submission" date="2016-06" db="EMBL/GenBank/DDBJ databases">
        <title>Parallel loss of symbiosis genes in relatives of nitrogen-fixing non-legume Parasponia.</title>
        <authorList>
            <person name="Van Velzen R."/>
            <person name="Holmer R."/>
            <person name="Bu F."/>
            <person name="Rutten L."/>
            <person name="Van Zeijl A."/>
            <person name="Liu W."/>
            <person name="Santuari L."/>
            <person name="Cao Q."/>
            <person name="Sharma T."/>
            <person name="Shen D."/>
            <person name="Roswanjaya Y."/>
            <person name="Wardhani T."/>
            <person name="Kalhor M.S."/>
            <person name="Jansen J."/>
            <person name="Van den Hoogen J."/>
            <person name="Gungor B."/>
            <person name="Hartog M."/>
            <person name="Hontelez J."/>
            <person name="Verver J."/>
            <person name="Yang W.-C."/>
            <person name="Schijlen E."/>
            <person name="Repin R."/>
            <person name="Schilthuizen M."/>
            <person name="Schranz E."/>
            <person name="Heidstra R."/>
            <person name="Miyata K."/>
            <person name="Fedorova E."/>
            <person name="Kohlen W."/>
            <person name="Bisseling T."/>
            <person name="Smit S."/>
            <person name="Geurts R."/>
        </authorList>
    </citation>
    <scope>NUCLEOTIDE SEQUENCE [LARGE SCALE GENOMIC DNA]</scope>
    <source>
        <strain evidence="3">cv. RG33-2</strain>
    </source>
</reference>
<feature type="non-terminal residue" evidence="2">
    <location>
        <position position="1"/>
    </location>
</feature>
<evidence type="ECO:0000313" key="3">
    <source>
        <dbReference type="Proteomes" id="UP000237000"/>
    </source>
</evidence>
<comment type="caution">
    <text evidence="2">The sequence shown here is derived from an EMBL/GenBank/DDBJ whole genome shotgun (WGS) entry which is preliminary data.</text>
</comment>
<protein>
    <submittedName>
        <fullName evidence="2">Uncharacterized protein</fullName>
    </submittedName>
</protein>
<feature type="region of interest" description="Disordered" evidence="1">
    <location>
        <begin position="1"/>
        <end position="92"/>
    </location>
</feature>
<evidence type="ECO:0000256" key="1">
    <source>
        <dbReference type="SAM" id="MobiDB-lite"/>
    </source>
</evidence>
<accession>A0A2P5DHX6</accession>
<name>A0A2P5DHX6_TREOI</name>
<keyword evidence="3" id="KW-1185">Reference proteome</keyword>
<feature type="compositionally biased region" description="Basic and acidic residues" evidence="1">
    <location>
        <begin position="1"/>
        <end position="22"/>
    </location>
</feature>
<sequence>KLSPAEKKDGFLEEADNNDRKVGKQAFGIGNNGAGGGGGGSKNDKDSTRSGSTIGPHEKINEPFINLKSNLKKETQSAARTEKRKVTWPDAHGKDIAHVQEFEPSVSEDGELEGVRNSCVCAIQ</sequence>
<dbReference type="EMBL" id="JXTC01000269">
    <property type="protein sequence ID" value="PON72894.1"/>
    <property type="molecule type" value="Genomic_DNA"/>
</dbReference>
<dbReference type="AlphaFoldDB" id="A0A2P5DHX6"/>
<dbReference type="PANTHER" id="PTHR33401:SF13">
    <property type="entry name" value="EXPRESSED PROTEIN"/>
    <property type="match status" value="1"/>
</dbReference>
<dbReference type="InParanoid" id="A0A2P5DHX6"/>
<dbReference type="Proteomes" id="UP000237000">
    <property type="component" value="Unassembled WGS sequence"/>
</dbReference>
<feature type="compositionally biased region" description="Gly residues" evidence="1">
    <location>
        <begin position="30"/>
        <end position="41"/>
    </location>
</feature>
<feature type="compositionally biased region" description="Basic and acidic residues" evidence="1">
    <location>
        <begin position="71"/>
        <end position="92"/>
    </location>
</feature>